<dbReference type="AlphaFoldDB" id="A0AAV5TJE9"/>
<reference evidence="1" key="1">
    <citation type="submission" date="2023-10" db="EMBL/GenBank/DDBJ databases">
        <title>Genome assembly of Pristionchus species.</title>
        <authorList>
            <person name="Yoshida K."/>
            <person name="Sommer R.J."/>
        </authorList>
    </citation>
    <scope>NUCLEOTIDE SEQUENCE</scope>
    <source>
        <strain evidence="1">RS0144</strain>
    </source>
</reference>
<evidence type="ECO:0000313" key="1">
    <source>
        <dbReference type="EMBL" id="GMS94382.1"/>
    </source>
</evidence>
<evidence type="ECO:0000313" key="2">
    <source>
        <dbReference type="Proteomes" id="UP001432027"/>
    </source>
</evidence>
<proteinExistence type="predicted"/>
<dbReference type="Proteomes" id="UP001432027">
    <property type="component" value="Unassembled WGS sequence"/>
</dbReference>
<gene>
    <name evidence="1" type="ORF">PENTCL1PPCAC_16557</name>
</gene>
<protein>
    <submittedName>
        <fullName evidence="1">Uncharacterized protein</fullName>
    </submittedName>
</protein>
<dbReference type="EMBL" id="BTSX01000004">
    <property type="protein sequence ID" value="GMS94382.1"/>
    <property type="molecule type" value="Genomic_DNA"/>
</dbReference>
<organism evidence="1 2">
    <name type="scientific">Pristionchus entomophagus</name>
    <dbReference type="NCBI Taxonomy" id="358040"/>
    <lineage>
        <taxon>Eukaryota</taxon>
        <taxon>Metazoa</taxon>
        <taxon>Ecdysozoa</taxon>
        <taxon>Nematoda</taxon>
        <taxon>Chromadorea</taxon>
        <taxon>Rhabditida</taxon>
        <taxon>Rhabditina</taxon>
        <taxon>Diplogasteromorpha</taxon>
        <taxon>Diplogasteroidea</taxon>
        <taxon>Neodiplogasteridae</taxon>
        <taxon>Pristionchus</taxon>
    </lineage>
</organism>
<accession>A0AAV5TJE9</accession>
<keyword evidence="2" id="KW-1185">Reference proteome</keyword>
<comment type="caution">
    <text evidence="1">The sequence shown here is derived from an EMBL/GenBank/DDBJ whole genome shotgun (WGS) entry which is preliminary data.</text>
</comment>
<name>A0AAV5TJE9_9BILA</name>
<feature type="non-terminal residue" evidence="1">
    <location>
        <position position="1"/>
    </location>
</feature>
<sequence length="65" mass="7433">SLQSTIAFISSLEMDDMEEAHKDKDLQKSFPDWHVVTLSWARHDLGYNKAHQSSDPSAEDSRIDD</sequence>